<evidence type="ECO:0000313" key="3">
    <source>
        <dbReference type="Proteomes" id="UP000245956"/>
    </source>
</evidence>
<dbReference type="EMBL" id="LCWV01000009">
    <property type="protein sequence ID" value="PWI70319.1"/>
    <property type="molecule type" value="Genomic_DNA"/>
</dbReference>
<feature type="compositionally biased region" description="Low complexity" evidence="1">
    <location>
        <begin position="158"/>
        <end position="169"/>
    </location>
</feature>
<sequence length="266" mass="28315">MHARALCCWHSHVCRVSRNSAKPGPRRDEVHRSGAAQRRAAQSQVVQVVRGGCSAGDDDALVSLVWVQVRARTRAWPRAPAVRFLSEVQWIRCTAVQPGAAPCASRNTIQCSTANGLEGLMFILEGPKGRSRHERTDPVLGQPPLFAGTPRARATHMSRSSSSSVPRSSGNKKHWNDELNALRGGGPGGGGGVGGGSQADRSPLAPRASVDRPPTGARVALAATSQRNLEGSSAGRRAMTARGRRQRLWLTDLARGAILCPLHPTS</sequence>
<accession>A0A2U3E765</accession>
<gene>
    <name evidence="2" type="ORF">PCL_12718</name>
</gene>
<dbReference type="Proteomes" id="UP000245956">
    <property type="component" value="Unassembled WGS sequence"/>
</dbReference>
<feature type="region of interest" description="Disordered" evidence="1">
    <location>
        <begin position="129"/>
        <end position="215"/>
    </location>
</feature>
<organism evidence="2 3">
    <name type="scientific">Purpureocillium lilacinum</name>
    <name type="common">Paecilomyces lilacinus</name>
    <dbReference type="NCBI Taxonomy" id="33203"/>
    <lineage>
        <taxon>Eukaryota</taxon>
        <taxon>Fungi</taxon>
        <taxon>Dikarya</taxon>
        <taxon>Ascomycota</taxon>
        <taxon>Pezizomycotina</taxon>
        <taxon>Sordariomycetes</taxon>
        <taxon>Hypocreomycetidae</taxon>
        <taxon>Hypocreales</taxon>
        <taxon>Ophiocordycipitaceae</taxon>
        <taxon>Purpureocillium</taxon>
    </lineage>
</organism>
<protein>
    <submittedName>
        <fullName evidence="2">Uncharacterized protein</fullName>
    </submittedName>
</protein>
<name>A0A2U3E765_PURLI</name>
<proteinExistence type="predicted"/>
<evidence type="ECO:0000313" key="2">
    <source>
        <dbReference type="EMBL" id="PWI70319.1"/>
    </source>
</evidence>
<evidence type="ECO:0000256" key="1">
    <source>
        <dbReference type="SAM" id="MobiDB-lite"/>
    </source>
</evidence>
<dbReference type="AlphaFoldDB" id="A0A2U3E765"/>
<feature type="compositionally biased region" description="Gly residues" evidence="1">
    <location>
        <begin position="183"/>
        <end position="197"/>
    </location>
</feature>
<reference evidence="2 3" key="1">
    <citation type="journal article" date="2016" name="Front. Microbiol.">
        <title>Genome and transcriptome sequences reveal the specific parasitism of the nematophagous Purpureocillium lilacinum 36-1.</title>
        <authorList>
            <person name="Xie J."/>
            <person name="Li S."/>
            <person name="Mo C."/>
            <person name="Xiao X."/>
            <person name="Peng D."/>
            <person name="Wang G."/>
            <person name="Xiao Y."/>
        </authorList>
    </citation>
    <scope>NUCLEOTIDE SEQUENCE [LARGE SCALE GENOMIC DNA]</scope>
    <source>
        <strain evidence="2 3">36-1</strain>
    </source>
</reference>
<comment type="caution">
    <text evidence="2">The sequence shown here is derived from an EMBL/GenBank/DDBJ whole genome shotgun (WGS) entry which is preliminary data.</text>
</comment>